<sequence length="98" mass="10390">RRIDAAIQRIGAAPGGQGLAPAGQLPRPQDEAPLGVVNVQEHQVDPPPPPLEEEVVDVVEDVAQVDARNINVYVPPPARVGNGNGHRNGIQRYAPKAQ</sequence>
<gene>
    <name evidence="2" type="ORF">COLO4_04298</name>
</gene>
<accession>A0A1R3KUI7</accession>
<feature type="non-terminal residue" evidence="2">
    <location>
        <position position="1"/>
    </location>
</feature>
<reference evidence="3" key="1">
    <citation type="submission" date="2013-09" db="EMBL/GenBank/DDBJ databases">
        <title>Corchorus olitorius genome sequencing.</title>
        <authorList>
            <person name="Alam M."/>
            <person name="Haque M.S."/>
            <person name="Islam M.S."/>
            <person name="Emdad E.M."/>
            <person name="Islam M.M."/>
            <person name="Ahmed B."/>
            <person name="Halim A."/>
            <person name="Hossen Q.M.M."/>
            <person name="Hossain M.Z."/>
            <person name="Ahmed R."/>
            <person name="Khan M.M."/>
            <person name="Islam R."/>
            <person name="Rashid M.M."/>
            <person name="Khan S.A."/>
            <person name="Rahman M.S."/>
            <person name="Alam M."/>
            <person name="Yahiya A.S."/>
            <person name="Khan M.S."/>
            <person name="Azam M.S."/>
            <person name="Haque T."/>
            <person name="Lashkar M.Z.H."/>
            <person name="Akhand A.I."/>
            <person name="Morshed G."/>
            <person name="Roy S."/>
            <person name="Uddin K.S."/>
            <person name="Rabeya T."/>
            <person name="Hossain A.S."/>
            <person name="Chowdhury A."/>
            <person name="Snigdha A.R."/>
            <person name="Mortoza M.S."/>
            <person name="Matin S.A."/>
            <person name="Hoque S.M.E."/>
            <person name="Islam M.K."/>
            <person name="Roy D.K."/>
            <person name="Haider R."/>
            <person name="Moosa M.M."/>
            <person name="Elias S.M."/>
            <person name="Hasan A.M."/>
            <person name="Jahan S."/>
            <person name="Shafiuddin M."/>
            <person name="Mahmood N."/>
            <person name="Shommy N.S."/>
        </authorList>
    </citation>
    <scope>NUCLEOTIDE SEQUENCE [LARGE SCALE GENOMIC DNA]</scope>
    <source>
        <strain evidence="3">cv. O-4</strain>
    </source>
</reference>
<protein>
    <submittedName>
        <fullName evidence="2">Peptide transporter PTR2</fullName>
    </submittedName>
</protein>
<feature type="non-terminal residue" evidence="2">
    <location>
        <position position="98"/>
    </location>
</feature>
<keyword evidence="3" id="KW-1185">Reference proteome</keyword>
<dbReference type="Proteomes" id="UP000187203">
    <property type="component" value="Unassembled WGS sequence"/>
</dbReference>
<evidence type="ECO:0000256" key="1">
    <source>
        <dbReference type="SAM" id="MobiDB-lite"/>
    </source>
</evidence>
<proteinExistence type="predicted"/>
<evidence type="ECO:0000313" key="3">
    <source>
        <dbReference type="Proteomes" id="UP000187203"/>
    </source>
</evidence>
<feature type="region of interest" description="Disordered" evidence="1">
    <location>
        <begin position="76"/>
        <end position="98"/>
    </location>
</feature>
<dbReference type="EMBL" id="AWUE01011321">
    <property type="protein sequence ID" value="OMP10750.1"/>
    <property type="molecule type" value="Genomic_DNA"/>
</dbReference>
<dbReference type="AlphaFoldDB" id="A0A1R3KUI7"/>
<organism evidence="2 3">
    <name type="scientific">Corchorus olitorius</name>
    <dbReference type="NCBI Taxonomy" id="93759"/>
    <lineage>
        <taxon>Eukaryota</taxon>
        <taxon>Viridiplantae</taxon>
        <taxon>Streptophyta</taxon>
        <taxon>Embryophyta</taxon>
        <taxon>Tracheophyta</taxon>
        <taxon>Spermatophyta</taxon>
        <taxon>Magnoliopsida</taxon>
        <taxon>eudicotyledons</taxon>
        <taxon>Gunneridae</taxon>
        <taxon>Pentapetalae</taxon>
        <taxon>rosids</taxon>
        <taxon>malvids</taxon>
        <taxon>Malvales</taxon>
        <taxon>Malvaceae</taxon>
        <taxon>Grewioideae</taxon>
        <taxon>Apeibeae</taxon>
        <taxon>Corchorus</taxon>
    </lineage>
</organism>
<evidence type="ECO:0000313" key="2">
    <source>
        <dbReference type="EMBL" id="OMP10750.1"/>
    </source>
</evidence>
<comment type="caution">
    <text evidence="2">The sequence shown here is derived from an EMBL/GenBank/DDBJ whole genome shotgun (WGS) entry which is preliminary data.</text>
</comment>
<name>A0A1R3KUI7_9ROSI</name>